<feature type="domain" description="Peptidase S1" evidence="2">
    <location>
        <begin position="5"/>
        <end position="187"/>
    </location>
</feature>
<dbReference type="InterPro" id="IPR009003">
    <property type="entry name" value="Peptidase_S1_PA"/>
</dbReference>
<keyword evidence="1" id="KW-0843">Virulence</keyword>
<dbReference type="STRING" id="4781.A0A0P1ARA9"/>
<dbReference type="GeneID" id="36409426"/>
<evidence type="ECO:0000256" key="1">
    <source>
        <dbReference type="ARBA" id="ARBA00023026"/>
    </source>
</evidence>
<dbReference type="RefSeq" id="XP_024580475.1">
    <property type="nucleotide sequence ID" value="XM_024730172.1"/>
</dbReference>
<name>A0A0P1ARA9_PLAHL</name>
<accession>A0A0P1ARA9</accession>
<dbReference type="OrthoDB" id="10066789at2759"/>
<dbReference type="InterPro" id="IPR001254">
    <property type="entry name" value="Trypsin_dom"/>
</dbReference>
<evidence type="ECO:0000313" key="3">
    <source>
        <dbReference type="EMBL" id="CEG44106.1"/>
    </source>
</evidence>
<reference evidence="4" key="1">
    <citation type="submission" date="2014-09" db="EMBL/GenBank/DDBJ databases">
        <authorList>
            <person name="Sharma Rahul"/>
            <person name="Thines Marco"/>
        </authorList>
    </citation>
    <scope>NUCLEOTIDE SEQUENCE [LARGE SCALE GENOMIC DNA]</scope>
</reference>
<dbReference type="SMART" id="SM00020">
    <property type="entry name" value="Tryp_SPc"/>
    <property type="match status" value="1"/>
</dbReference>
<proteinExistence type="predicted"/>
<evidence type="ECO:0000313" key="4">
    <source>
        <dbReference type="Proteomes" id="UP000054928"/>
    </source>
</evidence>
<dbReference type="InterPro" id="IPR043504">
    <property type="entry name" value="Peptidase_S1_PA_chymotrypsin"/>
</dbReference>
<dbReference type="EMBL" id="CCYD01000810">
    <property type="protein sequence ID" value="CEG44106.1"/>
    <property type="molecule type" value="Genomic_DNA"/>
</dbReference>
<organism evidence="3 4">
    <name type="scientific">Plasmopara halstedii</name>
    <name type="common">Downy mildew of sunflower</name>
    <dbReference type="NCBI Taxonomy" id="4781"/>
    <lineage>
        <taxon>Eukaryota</taxon>
        <taxon>Sar</taxon>
        <taxon>Stramenopiles</taxon>
        <taxon>Oomycota</taxon>
        <taxon>Peronosporomycetes</taxon>
        <taxon>Peronosporales</taxon>
        <taxon>Peronosporaceae</taxon>
        <taxon>Plasmopara</taxon>
    </lineage>
</organism>
<sequence length="190" mass="20056">MGSKQYVVGIRSSPNSPIHVLTSSICTKVQGPLGPNYASVGSHYLNQTGDGEQITIVKTQNHTMLNTTSSEFPYDFGNLILETPSKIPPANLPFVDDSQIKRGMLTKVMGWGTTAEFIEETAEYSYELRDSCAGGQPGKGFEVGDFGAPLVLENGLGDSDDVLIGVVGHFGLGGQAGVPTASSRVSVAME</sequence>
<keyword evidence="4" id="KW-1185">Reference proteome</keyword>
<protein>
    <submittedName>
        <fullName evidence="3">Trypsin-like cysteine/serine peptidase domain</fullName>
    </submittedName>
</protein>
<dbReference type="Proteomes" id="UP000054928">
    <property type="component" value="Unassembled WGS sequence"/>
</dbReference>
<dbReference type="GO" id="GO:0004252">
    <property type="term" value="F:serine-type endopeptidase activity"/>
    <property type="evidence" value="ECO:0007669"/>
    <property type="project" value="InterPro"/>
</dbReference>
<dbReference type="GO" id="GO:0006508">
    <property type="term" value="P:proteolysis"/>
    <property type="evidence" value="ECO:0007669"/>
    <property type="project" value="InterPro"/>
</dbReference>
<evidence type="ECO:0000259" key="2">
    <source>
        <dbReference type="SMART" id="SM00020"/>
    </source>
</evidence>
<dbReference type="AlphaFoldDB" id="A0A0P1ARA9"/>
<dbReference type="Gene3D" id="2.40.10.10">
    <property type="entry name" value="Trypsin-like serine proteases"/>
    <property type="match status" value="1"/>
</dbReference>
<dbReference type="SUPFAM" id="SSF50494">
    <property type="entry name" value="Trypsin-like serine proteases"/>
    <property type="match status" value="1"/>
</dbReference>